<comment type="caution">
    <text evidence="2">The sequence shown here is derived from an EMBL/GenBank/DDBJ whole genome shotgun (WGS) entry which is preliminary data.</text>
</comment>
<evidence type="ECO:0000313" key="2">
    <source>
        <dbReference type="EMBL" id="RVD87947.1"/>
    </source>
</evidence>
<sequence length="102" mass="10903">MSGNAAKTRLALIRARPVTTIDNANQTSQPRGMQEIGPASVSEEFTVIRRPDNSLESGAQLHSTIIALRRGASGPVRKALQQEQSSASQPADLADCHVVRRG</sequence>
<dbReference type="RefSeq" id="XP_067493491.1">
    <property type="nucleotide sequence ID" value="XM_067630893.1"/>
</dbReference>
<dbReference type="VEuPathDB" id="FungiDB:DFL_002149"/>
<dbReference type="Proteomes" id="UP000283090">
    <property type="component" value="Unassembled WGS sequence"/>
</dbReference>
<dbReference type="EMBL" id="SAEB01000003">
    <property type="protein sequence ID" value="RVD87947.1"/>
    <property type="molecule type" value="Genomic_DNA"/>
</dbReference>
<proteinExistence type="predicted"/>
<protein>
    <submittedName>
        <fullName evidence="2">Uncharacterized protein</fullName>
    </submittedName>
</protein>
<reference evidence="2 3" key="1">
    <citation type="submission" date="2019-01" db="EMBL/GenBank/DDBJ databases">
        <title>Intercellular communication is required for trap formation in the nematode-trapping fungus Duddingtonia flagrans.</title>
        <authorList>
            <person name="Youssar L."/>
            <person name="Wernet V."/>
            <person name="Hensel N."/>
            <person name="Hildebrandt H.-G."/>
            <person name="Fischer R."/>
        </authorList>
    </citation>
    <scope>NUCLEOTIDE SEQUENCE [LARGE SCALE GENOMIC DNA]</scope>
    <source>
        <strain evidence="2 3">CBS H-5679</strain>
    </source>
</reference>
<evidence type="ECO:0000256" key="1">
    <source>
        <dbReference type="SAM" id="MobiDB-lite"/>
    </source>
</evidence>
<dbReference type="GeneID" id="93584460"/>
<evidence type="ECO:0000313" key="3">
    <source>
        <dbReference type="Proteomes" id="UP000283090"/>
    </source>
</evidence>
<dbReference type="AlphaFoldDB" id="A0A437AAQ4"/>
<name>A0A437AAQ4_ARTFL</name>
<accession>A0A437AAQ4</accession>
<keyword evidence="3" id="KW-1185">Reference proteome</keyword>
<organism evidence="2 3">
    <name type="scientific">Arthrobotrys flagrans</name>
    <name type="common">Nematode-trapping fungus</name>
    <name type="synonym">Trichothecium flagrans</name>
    <dbReference type="NCBI Taxonomy" id="97331"/>
    <lineage>
        <taxon>Eukaryota</taxon>
        <taxon>Fungi</taxon>
        <taxon>Dikarya</taxon>
        <taxon>Ascomycota</taxon>
        <taxon>Pezizomycotina</taxon>
        <taxon>Orbiliomycetes</taxon>
        <taxon>Orbiliales</taxon>
        <taxon>Orbiliaceae</taxon>
        <taxon>Arthrobotrys</taxon>
    </lineage>
</organism>
<feature type="region of interest" description="Disordered" evidence="1">
    <location>
        <begin position="76"/>
        <end position="102"/>
    </location>
</feature>
<gene>
    <name evidence="2" type="ORF">DFL_002149</name>
</gene>